<gene>
    <name evidence="3" type="primary">Slc35f4</name>
    <name evidence="3" type="ORF">L345_00223</name>
</gene>
<reference evidence="3 4" key="1">
    <citation type="journal article" date="2013" name="Proc. Natl. Acad. Sci. U.S.A.">
        <title>The king cobra genome reveals dynamic gene evolution and adaptation in the snake venom system.</title>
        <authorList>
            <person name="Vonk F.J."/>
            <person name="Casewell N.R."/>
            <person name="Henkel C.V."/>
            <person name="Heimberg A.M."/>
            <person name="Jansen H.J."/>
            <person name="McCleary R.J."/>
            <person name="Kerkkamp H.M."/>
            <person name="Vos R.A."/>
            <person name="Guerreiro I."/>
            <person name="Calvete J.J."/>
            <person name="Wuster W."/>
            <person name="Woods A.E."/>
            <person name="Logan J.M."/>
            <person name="Harrison R.A."/>
            <person name="Castoe T.A."/>
            <person name="de Koning A.P."/>
            <person name="Pollock D.D."/>
            <person name="Yandell M."/>
            <person name="Calderon D."/>
            <person name="Renjifo C."/>
            <person name="Currier R.B."/>
            <person name="Salgado D."/>
            <person name="Pla D."/>
            <person name="Sanz L."/>
            <person name="Hyder A.S."/>
            <person name="Ribeiro J.M."/>
            <person name="Arntzen J.W."/>
            <person name="van den Thillart G.E."/>
            <person name="Boetzer M."/>
            <person name="Pirovano W."/>
            <person name="Dirks R.P."/>
            <person name="Spaink H.P."/>
            <person name="Duboule D."/>
            <person name="McGlinn E."/>
            <person name="Kini R.M."/>
            <person name="Richardson M.K."/>
        </authorList>
    </citation>
    <scope>NUCLEOTIDE SEQUENCE</scope>
    <source>
        <tissue evidence="3">Blood</tissue>
    </source>
</reference>
<keyword evidence="2" id="KW-1133">Transmembrane helix</keyword>
<feature type="transmembrane region" description="Helical" evidence="2">
    <location>
        <begin position="107"/>
        <end position="125"/>
    </location>
</feature>
<protein>
    <submittedName>
        <fullName evidence="3">Solute carrier family 35 member F4</fullName>
    </submittedName>
</protein>
<accession>V8PIU7</accession>
<dbReference type="EMBL" id="AZIM01000019">
    <property type="protein sequence ID" value="ETE73938.1"/>
    <property type="molecule type" value="Genomic_DNA"/>
</dbReference>
<dbReference type="AlphaFoldDB" id="V8PIU7"/>
<feature type="non-terminal residue" evidence="3">
    <location>
        <position position="1"/>
    </location>
</feature>
<feature type="transmembrane region" description="Helical" evidence="2">
    <location>
        <begin position="140"/>
        <end position="160"/>
    </location>
</feature>
<feature type="region of interest" description="Disordered" evidence="1">
    <location>
        <begin position="78"/>
        <end position="97"/>
    </location>
</feature>
<name>V8PIU7_OPHHA</name>
<proteinExistence type="predicted"/>
<dbReference type="OrthoDB" id="10062838at2759"/>
<dbReference type="PANTHER" id="PTHR19346:SF2">
    <property type="entry name" value="SOLUTE CARRIER FAMILY 35 MEMBER F4"/>
    <property type="match status" value="1"/>
</dbReference>
<sequence length="177" mass="19947">MRRREHNICERTFPENEETYIASGTPPEPAEAVGASRSSVIRCKPGANCPSTQTGLRRQHSPLSAAEDSAAPILELQRGEEGTQTQAENSSQESHTQTRCESCTSTFLKILWGFLIILSVSSSWIGTTQIVKITYKNFDYPFFMTWFSTNWNIMFFPVYYSGHLATAQEKQSPIKKI</sequence>
<keyword evidence="2" id="KW-0472">Membrane</keyword>
<evidence type="ECO:0000256" key="2">
    <source>
        <dbReference type="SAM" id="Phobius"/>
    </source>
</evidence>
<evidence type="ECO:0000313" key="3">
    <source>
        <dbReference type="EMBL" id="ETE73938.1"/>
    </source>
</evidence>
<keyword evidence="4" id="KW-1185">Reference proteome</keyword>
<dbReference type="Proteomes" id="UP000018936">
    <property type="component" value="Unassembled WGS sequence"/>
</dbReference>
<comment type="caution">
    <text evidence="3">The sequence shown here is derived from an EMBL/GenBank/DDBJ whole genome shotgun (WGS) entry which is preliminary data.</text>
</comment>
<feature type="non-terminal residue" evidence="3">
    <location>
        <position position="177"/>
    </location>
</feature>
<dbReference type="PANTHER" id="PTHR19346">
    <property type="entry name" value="SUGAR PHOSPHATE TRANSPORTER DOMAIN-CONTAINING PROTEIN"/>
    <property type="match status" value="1"/>
</dbReference>
<organism evidence="3 4">
    <name type="scientific">Ophiophagus hannah</name>
    <name type="common">King cobra</name>
    <name type="synonym">Naja hannah</name>
    <dbReference type="NCBI Taxonomy" id="8665"/>
    <lineage>
        <taxon>Eukaryota</taxon>
        <taxon>Metazoa</taxon>
        <taxon>Chordata</taxon>
        <taxon>Craniata</taxon>
        <taxon>Vertebrata</taxon>
        <taxon>Euteleostomi</taxon>
        <taxon>Lepidosauria</taxon>
        <taxon>Squamata</taxon>
        <taxon>Bifurcata</taxon>
        <taxon>Unidentata</taxon>
        <taxon>Episquamata</taxon>
        <taxon>Toxicofera</taxon>
        <taxon>Serpentes</taxon>
        <taxon>Colubroidea</taxon>
        <taxon>Elapidae</taxon>
        <taxon>Elapinae</taxon>
        <taxon>Ophiophagus</taxon>
    </lineage>
</organism>
<evidence type="ECO:0000256" key="1">
    <source>
        <dbReference type="SAM" id="MobiDB-lite"/>
    </source>
</evidence>
<evidence type="ECO:0000313" key="4">
    <source>
        <dbReference type="Proteomes" id="UP000018936"/>
    </source>
</evidence>
<keyword evidence="2" id="KW-0812">Transmembrane</keyword>
<feature type="compositionally biased region" description="Polar residues" evidence="1">
    <location>
        <begin position="82"/>
        <end position="97"/>
    </location>
</feature>
<dbReference type="InterPro" id="IPR026505">
    <property type="entry name" value="Solute_c_fam_35_mem_F3/F4"/>
</dbReference>